<accession>A0ABU3B415</accession>
<dbReference type="Gene3D" id="1.10.472.150">
    <property type="entry name" value="Glucose-regulated metallo-peptidase M90, N-terminal domain"/>
    <property type="match status" value="1"/>
</dbReference>
<dbReference type="Pfam" id="PF06167">
    <property type="entry name" value="Peptidase_M90"/>
    <property type="match status" value="1"/>
</dbReference>
<proteinExistence type="predicted"/>
<dbReference type="PANTHER" id="PTHR30164">
    <property type="entry name" value="MTFA PEPTIDASE"/>
    <property type="match status" value="1"/>
</dbReference>
<reference evidence="2 3" key="1">
    <citation type="submission" date="2023-09" db="EMBL/GenBank/DDBJ databases">
        <authorList>
            <person name="Rey-Velasco X."/>
        </authorList>
    </citation>
    <scope>NUCLEOTIDE SEQUENCE [LARGE SCALE GENOMIC DNA]</scope>
    <source>
        <strain evidence="2 3">P385</strain>
    </source>
</reference>
<dbReference type="Proteomes" id="UP001259982">
    <property type="component" value="Unassembled WGS sequence"/>
</dbReference>
<comment type="caution">
    <text evidence="2">The sequence shown here is derived from an EMBL/GenBank/DDBJ whole genome shotgun (WGS) entry which is preliminary data.</text>
</comment>
<organism evidence="2 3">
    <name type="scientific">Spectribacter acetivorans</name>
    <dbReference type="NCBI Taxonomy" id="3075603"/>
    <lineage>
        <taxon>Bacteria</taxon>
        <taxon>Pseudomonadati</taxon>
        <taxon>Pseudomonadota</taxon>
        <taxon>Gammaproteobacteria</taxon>
        <taxon>Salinisphaerales</taxon>
        <taxon>Salinisphaeraceae</taxon>
        <taxon>Spectribacter</taxon>
    </lineage>
</organism>
<name>A0ABU3B415_9GAMM</name>
<evidence type="ECO:0000313" key="3">
    <source>
        <dbReference type="Proteomes" id="UP001259982"/>
    </source>
</evidence>
<evidence type="ECO:0000313" key="2">
    <source>
        <dbReference type="EMBL" id="MDT0617194.1"/>
    </source>
</evidence>
<dbReference type="PANTHER" id="PTHR30164:SF2">
    <property type="entry name" value="PROTEIN MTFA"/>
    <property type="match status" value="1"/>
</dbReference>
<dbReference type="InterPro" id="IPR010384">
    <property type="entry name" value="MtfA_fam"/>
</dbReference>
<dbReference type="EMBL" id="JAVRHY010000001">
    <property type="protein sequence ID" value="MDT0617194.1"/>
    <property type="molecule type" value="Genomic_DNA"/>
</dbReference>
<dbReference type="InterPro" id="IPR042252">
    <property type="entry name" value="MtfA_N"/>
</dbReference>
<dbReference type="RefSeq" id="WP_311656833.1">
    <property type="nucleotide sequence ID" value="NZ_JAVRHY010000001.1"/>
</dbReference>
<keyword evidence="1" id="KW-0472">Membrane</keyword>
<protein>
    <submittedName>
        <fullName evidence="2">Zinc-dependent peptidase</fullName>
    </submittedName>
</protein>
<evidence type="ECO:0000256" key="1">
    <source>
        <dbReference type="SAM" id="Phobius"/>
    </source>
</evidence>
<keyword evidence="1" id="KW-1133">Transmembrane helix</keyword>
<feature type="transmembrane region" description="Helical" evidence="1">
    <location>
        <begin position="6"/>
        <end position="28"/>
    </location>
</feature>
<keyword evidence="1" id="KW-0812">Transmembrane</keyword>
<gene>
    <name evidence="2" type="ORF">RM531_01765</name>
</gene>
<sequence>MNGALVFIAAGAGIAALGVVLFFVPVVIARRRRAPGVDNERLAATVHAFSRLTPAERKRLATRVRLFLKRKRFTASGQTVPDIIRLAVAGNACLLRLGRDADCFPDVREVALDDADDPPARIGLAWIDVEDAMSGSPRNPVIRAFAARLADQRTAHPRNRCAAEYPEKWWRQFTAVATDRTTREALPTLADTDIPDALFLGASEMFFQSPDVLANAHDPLYRLMTEFYGVTLSRPG</sequence>
<keyword evidence="3" id="KW-1185">Reference proteome</keyword>